<dbReference type="Proteomes" id="UP001150942">
    <property type="component" value="Unassembled WGS sequence"/>
</dbReference>
<dbReference type="GO" id="GO:0003700">
    <property type="term" value="F:DNA-binding transcription factor activity"/>
    <property type="evidence" value="ECO:0007669"/>
    <property type="project" value="TreeGrafter"/>
</dbReference>
<dbReference type="EMBL" id="JAPQKQ010000009">
    <property type="protein sequence ID" value="KAJ5181661.1"/>
    <property type="molecule type" value="Genomic_DNA"/>
</dbReference>
<name>A0A9W9LXG8_9EURO</name>
<protein>
    <submittedName>
        <fullName evidence="3">Uncharacterized protein</fullName>
    </submittedName>
</protein>
<accession>A0A9W9LXG8</accession>
<proteinExistence type="predicted"/>
<dbReference type="Pfam" id="PF11951">
    <property type="entry name" value="Fungal_trans_2"/>
    <property type="match status" value="1"/>
</dbReference>
<comment type="caution">
    <text evidence="3">The sequence shown here is derived from an EMBL/GenBank/DDBJ whole genome shotgun (WGS) entry which is preliminary data.</text>
</comment>
<dbReference type="AlphaFoldDB" id="A0A9W9LXG8"/>
<keyword evidence="2" id="KW-0539">Nucleus</keyword>
<reference evidence="3" key="2">
    <citation type="journal article" date="2023" name="IMA Fungus">
        <title>Comparative genomic study of the Penicillium genus elucidates a diverse pangenome and 15 lateral gene transfer events.</title>
        <authorList>
            <person name="Petersen C."/>
            <person name="Sorensen T."/>
            <person name="Nielsen M.R."/>
            <person name="Sondergaard T.E."/>
            <person name="Sorensen J.L."/>
            <person name="Fitzpatrick D.A."/>
            <person name="Frisvad J.C."/>
            <person name="Nielsen K.L."/>
        </authorList>
    </citation>
    <scope>NUCLEOTIDE SEQUENCE</scope>
    <source>
        <strain evidence="3">IBT 20477</strain>
    </source>
</reference>
<evidence type="ECO:0000256" key="1">
    <source>
        <dbReference type="ARBA" id="ARBA00004123"/>
    </source>
</evidence>
<evidence type="ECO:0000313" key="4">
    <source>
        <dbReference type="Proteomes" id="UP001150942"/>
    </source>
</evidence>
<sequence>MSLPKKTQEREVSLLMHYVDDVFPHQFPFYHNQFVGKREWLLPLLSSTKSVYYATLCLSLLHKENCFNRDQPGSGSFCQEERLRYYILALRETQQLLPQLSPECDLETVRYCVPSLASALHLISYECACPTSGDWRGHLQAATSLVPFLVESWNSMIKPSIKHTSSLWTSLDLADFYDLHTEGSLSYENASALRFLANALAVTGILSFISAGPTPALSDYRYLMDAPRDMIQCDQFLGCENWVMSAILEVGLLDRWKREEEDNRRLSFRELAKRAKRVEDCLETGIRELSAKASDSADAVNTITRIYASSSLTYLHSVVSGLNPDLDEIRDSVSRTIEYLKQLSNWHLLASLTWPLCVTGCLAAPDQEAFFHSLVVSAELSPQSVRNKWTVLEIMKGMWKARCSLPGQSMPTWEQVLCIDGSPRLLV</sequence>
<dbReference type="PANTHER" id="PTHR37534:SF26">
    <property type="entry name" value="TRANSCRIPTION FACTOR, PUTATIVE-RELATED"/>
    <property type="match status" value="1"/>
</dbReference>
<dbReference type="GO" id="GO:0000976">
    <property type="term" value="F:transcription cis-regulatory region binding"/>
    <property type="evidence" value="ECO:0007669"/>
    <property type="project" value="TreeGrafter"/>
</dbReference>
<dbReference type="PANTHER" id="PTHR37534">
    <property type="entry name" value="TRANSCRIPTIONAL ACTIVATOR PROTEIN UGA3"/>
    <property type="match status" value="1"/>
</dbReference>
<dbReference type="InterPro" id="IPR021858">
    <property type="entry name" value="Fun_TF"/>
</dbReference>
<dbReference type="OrthoDB" id="5213892at2759"/>
<keyword evidence="4" id="KW-1185">Reference proteome</keyword>
<reference evidence="3" key="1">
    <citation type="submission" date="2022-11" db="EMBL/GenBank/DDBJ databases">
        <authorList>
            <person name="Petersen C."/>
        </authorList>
    </citation>
    <scope>NUCLEOTIDE SEQUENCE</scope>
    <source>
        <strain evidence="3">IBT 20477</strain>
    </source>
</reference>
<evidence type="ECO:0000313" key="3">
    <source>
        <dbReference type="EMBL" id="KAJ5181661.1"/>
    </source>
</evidence>
<dbReference type="GO" id="GO:0005634">
    <property type="term" value="C:nucleus"/>
    <property type="evidence" value="ECO:0007669"/>
    <property type="project" value="UniProtKB-SubCell"/>
</dbReference>
<evidence type="ECO:0000256" key="2">
    <source>
        <dbReference type="ARBA" id="ARBA00023242"/>
    </source>
</evidence>
<gene>
    <name evidence="3" type="ORF">N7449_011808</name>
</gene>
<dbReference type="GO" id="GO:0045944">
    <property type="term" value="P:positive regulation of transcription by RNA polymerase II"/>
    <property type="evidence" value="ECO:0007669"/>
    <property type="project" value="TreeGrafter"/>
</dbReference>
<organism evidence="3 4">
    <name type="scientific">Penicillium cf. viridicatum</name>
    <dbReference type="NCBI Taxonomy" id="2972119"/>
    <lineage>
        <taxon>Eukaryota</taxon>
        <taxon>Fungi</taxon>
        <taxon>Dikarya</taxon>
        <taxon>Ascomycota</taxon>
        <taxon>Pezizomycotina</taxon>
        <taxon>Eurotiomycetes</taxon>
        <taxon>Eurotiomycetidae</taxon>
        <taxon>Eurotiales</taxon>
        <taxon>Aspergillaceae</taxon>
        <taxon>Penicillium</taxon>
    </lineage>
</organism>
<comment type="subcellular location">
    <subcellularLocation>
        <location evidence="1">Nucleus</location>
    </subcellularLocation>
</comment>